<keyword evidence="3" id="KW-1185">Reference proteome</keyword>
<dbReference type="Proteomes" id="UP000315471">
    <property type="component" value="Unassembled WGS sequence"/>
</dbReference>
<accession>A0A5C6DP86</accession>
<feature type="region of interest" description="Disordered" evidence="1">
    <location>
        <begin position="98"/>
        <end position="120"/>
    </location>
</feature>
<organism evidence="2 3">
    <name type="scientific">Novipirellula aureliae</name>
    <dbReference type="NCBI Taxonomy" id="2527966"/>
    <lineage>
        <taxon>Bacteria</taxon>
        <taxon>Pseudomonadati</taxon>
        <taxon>Planctomycetota</taxon>
        <taxon>Planctomycetia</taxon>
        <taxon>Pirellulales</taxon>
        <taxon>Pirellulaceae</taxon>
        <taxon>Novipirellula</taxon>
    </lineage>
</organism>
<reference evidence="2 3" key="1">
    <citation type="submission" date="2019-02" db="EMBL/GenBank/DDBJ databases">
        <title>Deep-cultivation of Planctomycetes and their phenomic and genomic characterization uncovers novel biology.</title>
        <authorList>
            <person name="Wiegand S."/>
            <person name="Jogler M."/>
            <person name="Boedeker C."/>
            <person name="Pinto D."/>
            <person name="Vollmers J."/>
            <person name="Rivas-Marin E."/>
            <person name="Kohn T."/>
            <person name="Peeters S.H."/>
            <person name="Heuer A."/>
            <person name="Rast P."/>
            <person name="Oberbeckmann S."/>
            <person name="Bunk B."/>
            <person name="Jeske O."/>
            <person name="Meyerdierks A."/>
            <person name="Storesund J.E."/>
            <person name="Kallscheuer N."/>
            <person name="Luecker S."/>
            <person name="Lage O.M."/>
            <person name="Pohl T."/>
            <person name="Merkel B.J."/>
            <person name="Hornburger P."/>
            <person name="Mueller R.-W."/>
            <person name="Bruemmer F."/>
            <person name="Labrenz M."/>
            <person name="Spormann A.M."/>
            <person name="Op Den Camp H."/>
            <person name="Overmann J."/>
            <person name="Amann R."/>
            <person name="Jetten M.S.M."/>
            <person name="Mascher T."/>
            <person name="Medema M.H."/>
            <person name="Devos D.P."/>
            <person name="Kaster A.-K."/>
            <person name="Ovreas L."/>
            <person name="Rohde M."/>
            <person name="Galperin M.Y."/>
            <person name="Jogler C."/>
        </authorList>
    </citation>
    <scope>NUCLEOTIDE SEQUENCE [LARGE SCALE GENOMIC DNA]</scope>
    <source>
        <strain evidence="2 3">Q31b</strain>
    </source>
</reference>
<dbReference type="AlphaFoldDB" id="A0A5C6DP86"/>
<comment type="caution">
    <text evidence="2">The sequence shown here is derived from an EMBL/GenBank/DDBJ whole genome shotgun (WGS) entry which is preliminary data.</text>
</comment>
<evidence type="ECO:0000313" key="2">
    <source>
        <dbReference type="EMBL" id="TWU39113.1"/>
    </source>
</evidence>
<sequence length="120" mass="13206">MWVICCSIQVICDSFEWQLKLPGSLTPKKRNQHATPNTSPPGSRHLPSGKEAHRNPLSQCGGADACDSGSLGDRQKIVAVIGVIVAIVLLDHHRCTLRNGNEKRNRRPRYTAVPLTSQRS</sequence>
<dbReference type="EMBL" id="SJPY01000006">
    <property type="protein sequence ID" value="TWU39113.1"/>
    <property type="molecule type" value="Genomic_DNA"/>
</dbReference>
<protein>
    <submittedName>
        <fullName evidence="2">Uncharacterized protein</fullName>
    </submittedName>
</protein>
<name>A0A5C6DP86_9BACT</name>
<gene>
    <name evidence="2" type="ORF">Q31b_41960</name>
</gene>
<proteinExistence type="predicted"/>
<evidence type="ECO:0000256" key="1">
    <source>
        <dbReference type="SAM" id="MobiDB-lite"/>
    </source>
</evidence>
<feature type="region of interest" description="Disordered" evidence="1">
    <location>
        <begin position="24"/>
        <end position="61"/>
    </location>
</feature>
<evidence type="ECO:0000313" key="3">
    <source>
        <dbReference type="Proteomes" id="UP000315471"/>
    </source>
</evidence>